<dbReference type="EMBL" id="AP028912">
    <property type="protein sequence ID" value="BES93190.1"/>
    <property type="molecule type" value="Genomic_DNA"/>
</dbReference>
<sequence>MGIEKALAIAGRNCWISCQTVRSSRSLANLRRISTLVSKDAPVPEKPSKFSGIVSKWVDYWTAVYNDYRDVTLDTVKTVKEKPAKGILYAVLMGAAVYLASNNPTEEDFRDAYLKSCNDFIFVAPAIRNPETDLHLKSIELFYNQDIVERISFGIFSIIWVKDYSSQVAAYKSLCKYLTPALGTYRARILDVGFLGRWWVLDEVMKDCDINRYEWAE</sequence>
<gene>
    <name evidence="1" type="ORF">NTJ_06000</name>
</gene>
<proteinExistence type="predicted"/>
<dbReference type="Pfam" id="PF10171">
    <property type="entry name" value="Tim29"/>
    <property type="match status" value="1"/>
</dbReference>
<dbReference type="Proteomes" id="UP001307889">
    <property type="component" value="Chromosome 4"/>
</dbReference>
<name>A0ABN7ALT0_9HEMI</name>
<evidence type="ECO:0000313" key="2">
    <source>
        <dbReference type="Proteomes" id="UP001307889"/>
    </source>
</evidence>
<protein>
    <submittedName>
        <fullName evidence="1">Uncharacterized conserved protein (DUF2366)</fullName>
    </submittedName>
</protein>
<keyword evidence="2" id="KW-1185">Reference proteome</keyword>
<dbReference type="PANTHER" id="PTHR21435">
    <property type="entry name" value="MITOCHONDRIAL IMPORT INNER MEMBRANE TRANSLOCASE SUBUNIT TIM29"/>
    <property type="match status" value="1"/>
</dbReference>
<dbReference type="InterPro" id="IPR019322">
    <property type="entry name" value="TIMM29"/>
</dbReference>
<dbReference type="PANTHER" id="PTHR21435:SF1">
    <property type="entry name" value="MITOCHONDRIAL IMPORT INNER MEMBRANE TRANSLOCASE SUBUNIT TIM29"/>
    <property type="match status" value="1"/>
</dbReference>
<accession>A0ABN7ALT0</accession>
<evidence type="ECO:0000313" key="1">
    <source>
        <dbReference type="EMBL" id="BES93190.1"/>
    </source>
</evidence>
<organism evidence="1 2">
    <name type="scientific">Nesidiocoris tenuis</name>
    <dbReference type="NCBI Taxonomy" id="355587"/>
    <lineage>
        <taxon>Eukaryota</taxon>
        <taxon>Metazoa</taxon>
        <taxon>Ecdysozoa</taxon>
        <taxon>Arthropoda</taxon>
        <taxon>Hexapoda</taxon>
        <taxon>Insecta</taxon>
        <taxon>Pterygota</taxon>
        <taxon>Neoptera</taxon>
        <taxon>Paraneoptera</taxon>
        <taxon>Hemiptera</taxon>
        <taxon>Heteroptera</taxon>
        <taxon>Panheteroptera</taxon>
        <taxon>Cimicomorpha</taxon>
        <taxon>Miridae</taxon>
        <taxon>Dicyphina</taxon>
        <taxon>Nesidiocoris</taxon>
    </lineage>
</organism>
<reference evidence="1 2" key="1">
    <citation type="submission" date="2023-09" db="EMBL/GenBank/DDBJ databases">
        <title>Nesidiocoris tenuis whole genome shotgun sequence.</title>
        <authorList>
            <person name="Shibata T."/>
            <person name="Shimoda M."/>
            <person name="Kobayashi T."/>
            <person name="Uehara T."/>
        </authorList>
    </citation>
    <scope>NUCLEOTIDE SEQUENCE [LARGE SCALE GENOMIC DNA]</scope>
    <source>
        <strain evidence="1 2">Japan</strain>
    </source>
</reference>